<dbReference type="InterPro" id="IPR003385">
    <property type="entry name" value="Glyco_hydro_77"/>
</dbReference>
<evidence type="ECO:0000313" key="10">
    <source>
        <dbReference type="Proteomes" id="UP000436088"/>
    </source>
</evidence>
<dbReference type="AlphaFoldDB" id="A0A6A3AQG9"/>
<evidence type="ECO:0000256" key="1">
    <source>
        <dbReference type="ARBA" id="ARBA00000439"/>
    </source>
</evidence>
<dbReference type="GO" id="GO:0004134">
    <property type="term" value="F:4-alpha-glucanotransferase activity"/>
    <property type="evidence" value="ECO:0007669"/>
    <property type="project" value="UniProtKB-EC"/>
</dbReference>
<protein>
    <recommendedName>
        <fullName evidence="3">4-alpha-glucanotransferase</fullName>
        <ecNumber evidence="3">2.4.1.25</ecNumber>
    </recommendedName>
    <alternativeName>
        <fullName evidence="7">Amylomaltase</fullName>
    </alternativeName>
    <alternativeName>
        <fullName evidence="8">Disproportionating enzyme</fullName>
    </alternativeName>
</protein>
<dbReference type="Pfam" id="PF02446">
    <property type="entry name" value="Glyco_hydro_77"/>
    <property type="match status" value="1"/>
</dbReference>
<evidence type="ECO:0000256" key="7">
    <source>
        <dbReference type="ARBA" id="ARBA00031423"/>
    </source>
</evidence>
<gene>
    <name evidence="9" type="ORF">F3Y22_tig00110387pilonHSYRG00287</name>
</gene>
<evidence type="ECO:0000256" key="4">
    <source>
        <dbReference type="ARBA" id="ARBA00022676"/>
    </source>
</evidence>
<keyword evidence="10" id="KW-1185">Reference proteome</keyword>
<evidence type="ECO:0000256" key="2">
    <source>
        <dbReference type="ARBA" id="ARBA00005684"/>
    </source>
</evidence>
<dbReference type="Gene3D" id="3.20.20.80">
    <property type="entry name" value="Glycosidases"/>
    <property type="match status" value="1"/>
</dbReference>
<dbReference type="Proteomes" id="UP000436088">
    <property type="component" value="Unassembled WGS sequence"/>
</dbReference>
<dbReference type="GO" id="GO:0005975">
    <property type="term" value="P:carbohydrate metabolic process"/>
    <property type="evidence" value="ECO:0007669"/>
    <property type="project" value="InterPro"/>
</dbReference>
<dbReference type="SUPFAM" id="SSF51445">
    <property type="entry name" value="(Trans)glycosidases"/>
    <property type="match status" value="1"/>
</dbReference>
<comment type="similarity">
    <text evidence="2">Belongs to the disproportionating enzyme family.</text>
</comment>
<evidence type="ECO:0000256" key="5">
    <source>
        <dbReference type="ARBA" id="ARBA00022679"/>
    </source>
</evidence>
<dbReference type="InterPro" id="IPR017853">
    <property type="entry name" value="GH"/>
</dbReference>
<dbReference type="PANTHER" id="PTHR32438">
    <property type="entry name" value="4-ALPHA-GLUCANOTRANSFERASE DPE1, CHLOROPLASTIC/AMYLOPLASTIC"/>
    <property type="match status" value="1"/>
</dbReference>
<keyword evidence="5" id="KW-0808">Transferase</keyword>
<dbReference type="PANTHER" id="PTHR32438:SF5">
    <property type="entry name" value="4-ALPHA-GLUCANOTRANSFERASE DPE1, CHLOROPLASTIC_AMYLOPLASTIC"/>
    <property type="match status" value="1"/>
</dbReference>
<proteinExistence type="inferred from homology"/>
<dbReference type="EC" id="2.4.1.25" evidence="3"/>
<evidence type="ECO:0000313" key="9">
    <source>
        <dbReference type="EMBL" id="KAE8706931.1"/>
    </source>
</evidence>
<evidence type="ECO:0000256" key="3">
    <source>
        <dbReference type="ARBA" id="ARBA00012560"/>
    </source>
</evidence>
<keyword evidence="4" id="KW-0328">Glycosyltransferase</keyword>
<organism evidence="9 10">
    <name type="scientific">Hibiscus syriacus</name>
    <name type="common">Rose of Sharon</name>
    <dbReference type="NCBI Taxonomy" id="106335"/>
    <lineage>
        <taxon>Eukaryota</taxon>
        <taxon>Viridiplantae</taxon>
        <taxon>Streptophyta</taxon>
        <taxon>Embryophyta</taxon>
        <taxon>Tracheophyta</taxon>
        <taxon>Spermatophyta</taxon>
        <taxon>Magnoliopsida</taxon>
        <taxon>eudicotyledons</taxon>
        <taxon>Gunneridae</taxon>
        <taxon>Pentapetalae</taxon>
        <taxon>rosids</taxon>
        <taxon>malvids</taxon>
        <taxon>Malvales</taxon>
        <taxon>Malvaceae</taxon>
        <taxon>Malvoideae</taxon>
        <taxon>Hibiscus</taxon>
    </lineage>
</organism>
<sequence length="130" mass="14588">MPHNHESNQVVYTGTHDNDTIQGWWSNLMEQERNSSQVLKYLNITEKDEISWALIQAAVASIAQTAVITMQDVLGLDGSARMNIPATQSYGSSVVHYGNWSWGIPNSISFDTLETEALRLRDMISMNGRM</sequence>
<comment type="caution">
    <text evidence="9">The sequence shown here is derived from an EMBL/GenBank/DDBJ whole genome shotgun (WGS) entry which is preliminary data.</text>
</comment>
<reference evidence="9" key="1">
    <citation type="submission" date="2019-09" db="EMBL/GenBank/DDBJ databases">
        <title>Draft genome information of white flower Hibiscus syriacus.</title>
        <authorList>
            <person name="Kim Y.-M."/>
        </authorList>
    </citation>
    <scope>NUCLEOTIDE SEQUENCE [LARGE SCALE GENOMIC DNA]</scope>
    <source>
        <strain evidence="9">YM2019G1</strain>
    </source>
</reference>
<name>A0A6A3AQG9_HIBSY</name>
<evidence type="ECO:0000256" key="8">
    <source>
        <dbReference type="ARBA" id="ARBA00031501"/>
    </source>
</evidence>
<evidence type="ECO:0000256" key="6">
    <source>
        <dbReference type="ARBA" id="ARBA00023277"/>
    </source>
</evidence>
<dbReference type="EMBL" id="VEPZ02000966">
    <property type="protein sequence ID" value="KAE8706931.1"/>
    <property type="molecule type" value="Genomic_DNA"/>
</dbReference>
<comment type="catalytic activity">
    <reaction evidence="1">
        <text>Transfers a segment of a (1-&gt;4)-alpha-D-glucan to a new position in an acceptor, which may be glucose or a (1-&gt;4)-alpha-D-glucan.</text>
        <dbReference type="EC" id="2.4.1.25"/>
    </reaction>
</comment>
<keyword evidence="6" id="KW-0119">Carbohydrate metabolism</keyword>
<accession>A0A6A3AQG9</accession>